<keyword evidence="4 17" id="KW-0812">Transmembrane</keyword>
<evidence type="ECO:0000256" key="10">
    <source>
        <dbReference type="ARBA" id="ARBA00023136"/>
    </source>
</evidence>
<accession>B0XLH8</accession>
<evidence type="ECO:0000256" key="7">
    <source>
        <dbReference type="ARBA" id="ARBA00022989"/>
    </source>
</evidence>
<dbReference type="Pfam" id="PF00209">
    <property type="entry name" value="SNF"/>
    <property type="match status" value="1"/>
</dbReference>
<evidence type="ECO:0000256" key="12">
    <source>
        <dbReference type="ARBA" id="ARBA00023201"/>
    </source>
</evidence>
<dbReference type="GO" id="GO:0089718">
    <property type="term" value="P:amino acid import across plasma membrane"/>
    <property type="evidence" value="ECO:0007669"/>
    <property type="project" value="TreeGrafter"/>
</dbReference>
<keyword evidence="10 17" id="KW-0472">Membrane</keyword>
<evidence type="ECO:0000256" key="1">
    <source>
        <dbReference type="ARBA" id="ARBA00004141"/>
    </source>
</evidence>
<dbReference type="GO" id="GO:0005886">
    <property type="term" value="C:plasma membrane"/>
    <property type="evidence" value="ECO:0007669"/>
    <property type="project" value="TreeGrafter"/>
</dbReference>
<dbReference type="Proteomes" id="UP000002320">
    <property type="component" value="Unassembled WGS sequence"/>
</dbReference>
<keyword evidence="20" id="KW-1185">Reference proteome</keyword>
<keyword evidence="7 17" id="KW-1133">Transmembrane helix</keyword>
<protein>
    <recommendedName>
        <fullName evidence="14">Sodium-dependent nutrient amino acid transporter 1</fullName>
    </recommendedName>
</protein>
<feature type="binding site" evidence="15">
    <location>
        <position position="71"/>
    </location>
    <ligand>
        <name>Na(+)</name>
        <dbReference type="ChEBI" id="CHEBI:29101"/>
        <label>1</label>
    </ligand>
</feature>
<feature type="transmembrane region" description="Helical" evidence="17">
    <location>
        <begin position="85"/>
        <end position="105"/>
    </location>
</feature>
<reference evidence="18" key="1">
    <citation type="submission" date="2007-03" db="EMBL/GenBank/DDBJ databases">
        <title>Annotation of Culex pipiens quinquefasciatus.</title>
        <authorList>
            <consortium name="The Broad Institute Genome Sequencing Platform"/>
            <person name="Atkinson P.W."/>
            <person name="Hemingway J."/>
            <person name="Christensen B.M."/>
            <person name="Higgs S."/>
            <person name="Kodira C."/>
            <person name="Hannick L."/>
            <person name="Megy K."/>
            <person name="O'Leary S."/>
            <person name="Pearson M."/>
            <person name="Haas B.J."/>
            <person name="Mauceli E."/>
            <person name="Wortman J.R."/>
            <person name="Lee N.H."/>
            <person name="Guigo R."/>
            <person name="Stanke M."/>
            <person name="Alvarado L."/>
            <person name="Amedeo P."/>
            <person name="Antoine C.H."/>
            <person name="Arensburger P."/>
            <person name="Bidwell S.L."/>
            <person name="Crawford M."/>
            <person name="Camaro F."/>
            <person name="Devon K."/>
            <person name="Engels R."/>
            <person name="Hammond M."/>
            <person name="Howarth C."/>
            <person name="Koehrsen M."/>
            <person name="Lawson D."/>
            <person name="Montgomery P."/>
            <person name="Nene V."/>
            <person name="Nusbaum C."/>
            <person name="Puiu D."/>
            <person name="Romero-Severson J."/>
            <person name="Severson D.W."/>
            <person name="Shumway M."/>
            <person name="Sisk P."/>
            <person name="Stolte C."/>
            <person name="Zeng Q."/>
            <person name="Eisenstadt E."/>
            <person name="Fraser-Liggett C."/>
            <person name="Strausberg R."/>
            <person name="Galagan J."/>
            <person name="Birren B."/>
            <person name="Collins F.H."/>
        </authorList>
    </citation>
    <scope>NUCLEOTIDE SEQUENCE [LARGE SCALE GENOMIC DNA]</scope>
    <source>
        <strain evidence="18">JHB</strain>
    </source>
</reference>
<keyword evidence="11" id="KW-0325">Glycoprotein</keyword>
<evidence type="ECO:0000256" key="13">
    <source>
        <dbReference type="ARBA" id="ARBA00037785"/>
    </source>
</evidence>
<comment type="function">
    <text evidence="13">Unusual broad substrate spectrum amino acid:sodium cotransporter that promotes absorption of the D isomers of essential amino acids. Neutral amino acids are the preferred substrates, especially methionine and phenylalanine.</text>
</comment>
<evidence type="ECO:0000256" key="2">
    <source>
        <dbReference type="ARBA" id="ARBA00006459"/>
    </source>
</evidence>
<dbReference type="InterPro" id="IPR037272">
    <property type="entry name" value="SNS_sf"/>
</dbReference>
<dbReference type="PROSITE" id="PS50267">
    <property type="entry name" value="NA_NEUROTRAN_SYMP_3"/>
    <property type="match status" value="1"/>
</dbReference>
<dbReference type="GO" id="GO:0046872">
    <property type="term" value="F:metal ion binding"/>
    <property type="evidence" value="ECO:0007669"/>
    <property type="project" value="UniProtKB-KW"/>
</dbReference>
<dbReference type="PANTHER" id="PTHR11616">
    <property type="entry name" value="SODIUM/CHLORIDE DEPENDENT TRANSPORTER"/>
    <property type="match status" value="1"/>
</dbReference>
<dbReference type="eggNOG" id="KOG3660">
    <property type="taxonomic scope" value="Eukaryota"/>
</dbReference>
<gene>
    <name evidence="19" type="primary">6054611</name>
    <name evidence="18" type="ORF">CpipJ_CPIJ020227</name>
</gene>
<dbReference type="HOGENOM" id="CLU_1267999_0_0_1"/>
<dbReference type="EnsemblMetazoa" id="CPIJ020227-RA">
    <property type="protein sequence ID" value="CPIJ020227-PA"/>
    <property type="gene ID" value="CPIJ020227"/>
</dbReference>
<dbReference type="PRINTS" id="PR00176">
    <property type="entry name" value="NANEUSMPORT"/>
</dbReference>
<evidence type="ECO:0000256" key="15">
    <source>
        <dbReference type="PIRSR" id="PIRSR600175-1"/>
    </source>
</evidence>
<dbReference type="SUPFAM" id="SSF161070">
    <property type="entry name" value="SNF-like"/>
    <property type="match status" value="1"/>
</dbReference>
<comment type="subcellular location">
    <subcellularLocation>
        <location evidence="1">Membrane</location>
        <topology evidence="1">Multi-pass membrane protein</topology>
    </subcellularLocation>
</comment>
<feature type="compositionally biased region" description="Low complexity" evidence="16">
    <location>
        <begin position="14"/>
        <end position="30"/>
    </location>
</feature>
<dbReference type="KEGG" id="cqu:CpipJ_CPIJ020227"/>
<dbReference type="VEuPathDB" id="VectorBase:CPIJ020227"/>
<dbReference type="GO" id="GO:0015179">
    <property type="term" value="F:L-amino acid transmembrane transporter activity"/>
    <property type="evidence" value="ECO:0007669"/>
    <property type="project" value="TreeGrafter"/>
</dbReference>
<evidence type="ECO:0000256" key="9">
    <source>
        <dbReference type="ARBA" id="ARBA00023065"/>
    </source>
</evidence>
<dbReference type="GO" id="GO:0005283">
    <property type="term" value="F:amino acid:sodium symporter activity"/>
    <property type="evidence" value="ECO:0007669"/>
    <property type="project" value="TreeGrafter"/>
</dbReference>
<evidence type="ECO:0000256" key="8">
    <source>
        <dbReference type="ARBA" id="ARBA00023053"/>
    </source>
</evidence>
<keyword evidence="3" id="KW-0813">Transport</keyword>
<dbReference type="VEuPathDB" id="VectorBase:CQUJHB001323"/>
<evidence type="ECO:0000256" key="3">
    <source>
        <dbReference type="ARBA" id="ARBA00022448"/>
    </source>
</evidence>
<feature type="transmembrane region" description="Helical" evidence="17">
    <location>
        <begin position="129"/>
        <end position="151"/>
    </location>
</feature>
<keyword evidence="9" id="KW-0406">Ion transport</keyword>
<evidence type="ECO:0000256" key="11">
    <source>
        <dbReference type="ARBA" id="ARBA00023180"/>
    </source>
</evidence>
<reference evidence="19" key="2">
    <citation type="submission" date="2020-05" db="UniProtKB">
        <authorList>
            <consortium name="EnsemblMetazoa"/>
        </authorList>
    </citation>
    <scope>IDENTIFICATION</scope>
    <source>
        <strain evidence="19">JHB</strain>
    </source>
</reference>
<feature type="binding site" evidence="15">
    <location>
        <position position="67"/>
    </location>
    <ligand>
        <name>Na(+)</name>
        <dbReference type="ChEBI" id="CHEBI:29101"/>
        <label>1</label>
    </ligand>
</feature>
<comment type="similarity">
    <text evidence="2">Belongs to the sodium:neurotransmitter symporter (SNF) (TC 2.A.22) family.</text>
</comment>
<proteinExistence type="inferred from homology"/>
<keyword evidence="6" id="KW-0029">Amino-acid transport</keyword>
<evidence type="ECO:0000256" key="14">
    <source>
        <dbReference type="ARBA" id="ARBA00040215"/>
    </source>
</evidence>
<evidence type="ECO:0000313" key="19">
    <source>
        <dbReference type="EnsemblMetazoa" id="CPIJ020227-PA"/>
    </source>
</evidence>
<organism>
    <name type="scientific">Culex quinquefasciatus</name>
    <name type="common">Southern house mosquito</name>
    <name type="synonym">Culex pungens</name>
    <dbReference type="NCBI Taxonomy" id="7176"/>
    <lineage>
        <taxon>Eukaryota</taxon>
        <taxon>Metazoa</taxon>
        <taxon>Ecdysozoa</taxon>
        <taxon>Arthropoda</taxon>
        <taxon>Hexapoda</taxon>
        <taxon>Insecta</taxon>
        <taxon>Pterygota</taxon>
        <taxon>Neoptera</taxon>
        <taxon>Endopterygota</taxon>
        <taxon>Diptera</taxon>
        <taxon>Nematocera</taxon>
        <taxon>Culicoidea</taxon>
        <taxon>Culicidae</taxon>
        <taxon>Culicinae</taxon>
        <taxon>Culicini</taxon>
        <taxon>Culex</taxon>
        <taxon>Culex</taxon>
    </lineage>
</organism>
<evidence type="ECO:0000256" key="17">
    <source>
        <dbReference type="SAM" id="Phobius"/>
    </source>
</evidence>
<evidence type="ECO:0000256" key="6">
    <source>
        <dbReference type="ARBA" id="ARBA00022970"/>
    </source>
</evidence>
<evidence type="ECO:0000256" key="16">
    <source>
        <dbReference type="SAM" id="MobiDB-lite"/>
    </source>
</evidence>
<dbReference type="InParanoid" id="B0XLH8"/>
<evidence type="ECO:0000256" key="5">
    <source>
        <dbReference type="ARBA" id="ARBA00022847"/>
    </source>
</evidence>
<dbReference type="STRING" id="7176.B0XLH8"/>
<dbReference type="InterPro" id="IPR000175">
    <property type="entry name" value="Na/ntran_symport"/>
</dbReference>
<feature type="region of interest" description="Disordered" evidence="16">
    <location>
        <begin position="1"/>
        <end position="35"/>
    </location>
</feature>
<keyword evidence="5" id="KW-0769">Symport</keyword>
<evidence type="ECO:0000313" key="18">
    <source>
        <dbReference type="EMBL" id="EDS34139.1"/>
    </source>
</evidence>
<evidence type="ECO:0000313" key="20">
    <source>
        <dbReference type="Proteomes" id="UP000002320"/>
    </source>
</evidence>
<dbReference type="OrthoDB" id="7777654at2759"/>
<name>B0XLH8_CULQU</name>
<evidence type="ECO:0000256" key="4">
    <source>
        <dbReference type="ARBA" id="ARBA00022692"/>
    </source>
</evidence>
<dbReference type="PANTHER" id="PTHR11616:SF321">
    <property type="entry name" value="SODIUM-DEPENDENT NUTRIENT AMINO ACID TRANSPORTER 1-RELATED"/>
    <property type="match status" value="1"/>
</dbReference>
<keyword evidence="15" id="KW-0479">Metal-binding</keyword>
<keyword evidence="8 15" id="KW-0915">Sodium</keyword>
<sequence>MAGVVNRSFVGDDSTGVTNNNNNNVTENGSGPPGSVTVGNVEEQLQEEREKWSNGAEFLLSCIAMSVGLGNVWKFPSTAFRNGGGAFVIPYLIVLLIVGRPIYYLEMVMGQFSSRGSVKVYDVSPLMRVLGWFIYAAAILPLPILAIRAVLAQPSDLSLWNRTKRAARPLSSWGPENLALKKKYDDFIDDAQRDDGAKSSSIFPRILFRREKSYSVNL</sequence>
<dbReference type="EMBL" id="DS234474">
    <property type="protein sequence ID" value="EDS34139.1"/>
    <property type="molecule type" value="Genomic_DNA"/>
</dbReference>
<dbReference type="AlphaFoldDB" id="B0XLH8"/>
<keyword evidence="12" id="KW-0739">Sodium transport</keyword>